<evidence type="ECO:0000259" key="9">
    <source>
        <dbReference type="PROSITE" id="PS50178"/>
    </source>
</evidence>
<keyword evidence="11" id="KW-1185">Reference proteome</keyword>
<dbReference type="Proteomes" id="UP001146120">
    <property type="component" value="Unassembled WGS sequence"/>
</dbReference>
<evidence type="ECO:0000256" key="5">
    <source>
        <dbReference type="SAM" id="Coils"/>
    </source>
</evidence>
<keyword evidence="5" id="KW-0175">Coiled coil</keyword>
<evidence type="ECO:0000256" key="3">
    <source>
        <dbReference type="ARBA" id="ARBA00022833"/>
    </source>
</evidence>
<evidence type="ECO:0000256" key="2">
    <source>
        <dbReference type="ARBA" id="ARBA00022771"/>
    </source>
</evidence>
<protein>
    <submittedName>
        <fullName evidence="10">Uncharacterized protein</fullName>
    </submittedName>
</protein>
<feature type="domain" description="FYVE-type" evidence="9">
    <location>
        <begin position="629"/>
        <end position="688"/>
    </location>
</feature>
<dbReference type="InterPro" id="IPR001841">
    <property type="entry name" value="Znf_RING"/>
</dbReference>
<dbReference type="PANTHER" id="PTHR43102">
    <property type="entry name" value="SLR1143 PROTEIN"/>
    <property type="match status" value="1"/>
</dbReference>
<feature type="region of interest" description="Disordered" evidence="6">
    <location>
        <begin position="1068"/>
        <end position="1110"/>
    </location>
</feature>
<feature type="compositionally biased region" description="Basic and acidic residues" evidence="6">
    <location>
        <begin position="1021"/>
        <end position="1046"/>
    </location>
</feature>
<feature type="compositionally biased region" description="Basic and acidic residues" evidence="6">
    <location>
        <begin position="726"/>
        <end position="738"/>
    </location>
</feature>
<dbReference type="SMART" id="SM00184">
    <property type="entry name" value="RING"/>
    <property type="match status" value="1"/>
</dbReference>
<dbReference type="Gene3D" id="3.30.40.10">
    <property type="entry name" value="Zinc/RING finger domain, C3HC4 (zinc finger)"/>
    <property type="match status" value="2"/>
</dbReference>
<feature type="compositionally biased region" description="Polar residues" evidence="6">
    <location>
        <begin position="1082"/>
        <end position="1092"/>
    </location>
</feature>
<feature type="coiled-coil region" evidence="5">
    <location>
        <begin position="966"/>
        <end position="993"/>
    </location>
</feature>
<feature type="region of interest" description="Disordered" evidence="6">
    <location>
        <begin position="1"/>
        <end position="36"/>
    </location>
</feature>
<dbReference type="GO" id="GO:0008270">
    <property type="term" value="F:zinc ion binding"/>
    <property type="evidence" value="ECO:0007669"/>
    <property type="project" value="UniProtKB-KW"/>
</dbReference>
<dbReference type="SUPFAM" id="SSF57903">
    <property type="entry name" value="FYVE/PHD zinc finger"/>
    <property type="match status" value="1"/>
</dbReference>
<comment type="caution">
    <text evidence="10">The sequence shown here is derived from an EMBL/GenBank/DDBJ whole genome shotgun (WGS) entry which is preliminary data.</text>
</comment>
<feature type="region of interest" description="Disordered" evidence="6">
    <location>
        <begin position="1246"/>
        <end position="1284"/>
    </location>
</feature>
<feature type="compositionally biased region" description="Polar residues" evidence="6">
    <location>
        <begin position="1316"/>
        <end position="1337"/>
    </location>
</feature>
<feature type="region of interest" description="Disordered" evidence="6">
    <location>
        <begin position="711"/>
        <end position="769"/>
    </location>
</feature>
<dbReference type="InterPro" id="IPR013083">
    <property type="entry name" value="Znf_RING/FYVE/PHD"/>
</dbReference>
<keyword evidence="7" id="KW-0812">Transmembrane</keyword>
<feature type="compositionally biased region" description="Basic and acidic residues" evidence="6">
    <location>
        <begin position="748"/>
        <end position="760"/>
    </location>
</feature>
<dbReference type="EMBL" id="DAKRPA010000286">
    <property type="protein sequence ID" value="DAZ93854.1"/>
    <property type="molecule type" value="Genomic_DNA"/>
</dbReference>
<feature type="non-terminal residue" evidence="10">
    <location>
        <position position="1"/>
    </location>
</feature>
<dbReference type="CDD" id="cd00065">
    <property type="entry name" value="FYVE_like_SF"/>
    <property type="match status" value="1"/>
</dbReference>
<evidence type="ECO:0000313" key="11">
    <source>
        <dbReference type="Proteomes" id="UP001146120"/>
    </source>
</evidence>
<dbReference type="PROSITE" id="PS50089">
    <property type="entry name" value="ZF_RING_2"/>
    <property type="match status" value="1"/>
</dbReference>
<feature type="domain" description="RING-type" evidence="8">
    <location>
        <begin position="282"/>
        <end position="344"/>
    </location>
</feature>
<sequence length="1461" mass="163775">RKKTRRGDRDRVKGLARKRQRCQPARKQRTREGCRESFPRQHALTESKMHHATVPIELAQPKRSTQRRLRKMSQDLLPTTFSFTVQARILCVGMALVYRVAITMEATTTYATPTTSSSTQSGSTCHSWVIAMSQAKFRTFHANVTSILKEQAVQRYLMQTDGAWKPFEGFLRILMSIFHRYQHLVDFAFAIRADTQQMNEGKIALEQFMTDCWKSLEVILPMLAIEPQEELGREILKLYVLMREFLDFPESILQANCVYASAILSLEDVVEDHVPALAEHTCSICLEALLSVDMRELDPACAATTSDVVQVIDTTHSVRLPCAHLFHENCVMAWLRHNPTCPHCPPRMLLDFPVHDGFFPQIALSAEEVKDYKRLGKKRLRELLRIAEDSDCSSYKWTETKAKSGGMCLKARFLDLRESSNSSCASVLLKSSVQVTARPEEIIQALAKVKTKAYRKMMQFQHGNLFLDGRTLFRFPSSSLATNKPQYAYRAIKWCAFKGRGREADHKSLDFCFLEYAGKKKPTRGSDVLAFCLQESISREREVPTLENFGIARGRLSRTGIILSSSSTEGQVIVTSICQIDGDLPALVRNALEDVMSDMVSNVSRVKGLVERQRVSSLEFLEHWRWIPNSERKACAVCLKGFYFHRKHHCRACGEVVCSNCAPLRDLEEPIFDITRLRVCKTCVERGASIVEKKLANDSFAMSMLSSSDCDTESMAQGLRSPTAPNHDEGPFRMRPEPGRQQSFSPPPREEVFPTIDGRRKNSPVKASSEHMDVISDIVGRIRQVRETITLTISEADQERLSLGDEDAFNHLYQKVDHMREMDFNDVEALQLARRRSIDHHAERPSVNTDFDAVVRTALAAARATQEAGEAVLSSCASDVNREYDYDELSSLSPSRVSTRTGYTASSTHSCPFSSSNYERIMAAAAASAANSAVSPMDGGRLSSLDDSLHFAETAHGTSGEKTMVIRELEQKIVELTRSLELAQLKLHNMEGDEPEPERQVLDVVYEDVKQEQRTSSVDDESAKSDRSYDEKRRRLSESPETEVHSVNKSVEATTALVMQLRGVMNSSELTKPALPPKAPRKTSSASPNASFVSVDVTKPRPRSPLRLPEPQNASMLYADDNGCIVSPPPSVSSAKEAAEEVDDLAADHADLGGGYEDAEDTNNFGSTASSTASLMDGVTDIDSHTSSRGIFGTSAHTGFSSGLNTARYHELMSNLCIPDDISSDGESMLGFCDLRPRRESSVDLNQHFTSPGRRALPRRPPSFPSISRPSTLLQHRKGSMGGQAFTRDETDELRGLVEGLANRPRSASAPFHANQRPSSVVTNDGYSDAKQPSTVWSDEATGRRHTTPHHFEDSAIDVRNCLASLRCECTSRWERKRKLKSLYKVLGCMYKDGVKSKYRTLRHEDIRYDRVLTETPSVVRLLKMAGYVSLPQKLTMRRVDQEYIGIILNEIRRELQEHVD</sequence>
<dbReference type="InterPro" id="IPR017455">
    <property type="entry name" value="Znf_FYVE-rel"/>
</dbReference>
<reference evidence="10" key="1">
    <citation type="submission" date="2022-11" db="EMBL/GenBank/DDBJ databases">
        <authorList>
            <person name="Morgan W.R."/>
            <person name="Tartar A."/>
        </authorList>
    </citation>
    <scope>NUCLEOTIDE SEQUENCE</scope>
    <source>
        <strain evidence="10">ARSEF 373</strain>
    </source>
</reference>
<keyword evidence="1" id="KW-0479">Metal-binding</keyword>
<dbReference type="PANTHER" id="PTHR43102:SF2">
    <property type="entry name" value="GAF DOMAIN-CONTAINING PROTEIN"/>
    <property type="match status" value="1"/>
</dbReference>
<dbReference type="Pfam" id="PF13639">
    <property type="entry name" value="zf-RING_2"/>
    <property type="match status" value="1"/>
</dbReference>
<dbReference type="SMART" id="SM00064">
    <property type="entry name" value="FYVE"/>
    <property type="match status" value="1"/>
</dbReference>
<reference evidence="10" key="2">
    <citation type="journal article" date="2023" name="Microbiol Resour">
        <title>Decontamination and Annotation of the Draft Genome Sequence of the Oomycete Lagenidium giganteum ARSEF 373.</title>
        <authorList>
            <person name="Morgan W.R."/>
            <person name="Tartar A."/>
        </authorList>
    </citation>
    <scope>NUCLEOTIDE SEQUENCE</scope>
    <source>
        <strain evidence="10">ARSEF 373</strain>
    </source>
</reference>
<feature type="region of interest" description="Disordered" evidence="6">
    <location>
        <begin position="1305"/>
        <end position="1348"/>
    </location>
</feature>
<evidence type="ECO:0000313" key="10">
    <source>
        <dbReference type="EMBL" id="DAZ93854.1"/>
    </source>
</evidence>
<name>A0AAV2YME6_9STRA</name>
<evidence type="ECO:0000256" key="1">
    <source>
        <dbReference type="ARBA" id="ARBA00022723"/>
    </source>
</evidence>
<proteinExistence type="predicted"/>
<dbReference type="Pfam" id="PF01363">
    <property type="entry name" value="FYVE"/>
    <property type="match status" value="1"/>
</dbReference>
<gene>
    <name evidence="10" type="ORF">N0F65_009576</name>
</gene>
<feature type="transmembrane region" description="Helical" evidence="7">
    <location>
        <begin position="76"/>
        <end position="98"/>
    </location>
</feature>
<organism evidence="10 11">
    <name type="scientific">Lagenidium giganteum</name>
    <dbReference type="NCBI Taxonomy" id="4803"/>
    <lineage>
        <taxon>Eukaryota</taxon>
        <taxon>Sar</taxon>
        <taxon>Stramenopiles</taxon>
        <taxon>Oomycota</taxon>
        <taxon>Peronosporomycetes</taxon>
        <taxon>Pythiales</taxon>
        <taxon>Pythiaceae</taxon>
    </lineage>
</organism>
<dbReference type="SUPFAM" id="SSF57850">
    <property type="entry name" value="RING/U-box"/>
    <property type="match status" value="1"/>
</dbReference>
<evidence type="ECO:0000256" key="4">
    <source>
        <dbReference type="PROSITE-ProRule" id="PRU00175"/>
    </source>
</evidence>
<dbReference type="InterPro" id="IPR011011">
    <property type="entry name" value="Znf_FYVE_PHD"/>
</dbReference>
<keyword evidence="3" id="KW-0862">Zinc</keyword>
<keyword evidence="7" id="KW-1133">Transmembrane helix</keyword>
<feature type="region of interest" description="Disordered" evidence="6">
    <location>
        <begin position="1010"/>
        <end position="1050"/>
    </location>
</feature>
<evidence type="ECO:0000256" key="7">
    <source>
        <dbReference type="SAM" id="Phobius"/>
    </source>
</evidence>
<keyword evidence="2 4" id="KW-0863">Zinc-finger</keyword>
<accession>A0AAV2YME6</accession>
<evidence type="ECO:0000259" key="8">
    <source>
        <dbReference type="PROSITE" id="PS50089"/>
    </source>
</evidence>
<evidence type="ECO:0000256" key="6">
    <source>
        <dbReference type="SAM" id="MobiDB-lite"/>
    </source>
</evidence>
<feature type="compositionally biased region" description="Basic residues" evidence="6">
    <location>
        <begin position="14"/>
        <end position="29"/>
    </location>
</feature>
<keyword evidence="7" id="KW-0472">Membrane</keyword>
<dbReference type="InterPro" id="IPR000306">
    <property type="entry name" value="Znf_FYVE"/>
</dbReference>
<dbReference type="PROSITE" id="PS50178">
    <property type="entry name" value="ZF_FYVE"/>
    <property type="match status" value="1"/>
</dbReference>